<name>A0A0E9XTD6_ANGAN</name>
<dbReference type="EMBL" id="GBXM01002580">
    <property type="protein sequence ID" value="JAI05998.1"/>
    <property type="molecule type" value="Transcribed_RNA"/>
</dbReference>
<evidence type="ECO:0000313" key="1">
    <source>
        <dbReference type="EMBL" id="JAI05998.1"/>
    </source>
</evidence>
<accession>A0A0E9XTD6</accession>
<organism evidence="1">
    <name type="scientific">Anguilla anguilla</name>
    <name type="common">European freshwater eel</name>
    <name type="synonym">Muraena anguilla</name>
    <dbReference type="NCBI Taxonomy" id="7936"/>
    <lineage>
        <taxon>Eukaryota</taxon>
        <taxon>Metazoa</taxon>
        <taxon>Chordata</taxon>
        <taxon>Craniata</taxon>
        <taxon>Vertebrata</taxon>
        <taxon>Euteleostomi</taxon>
        <taxon>Actinopterygii</taxon>
        <taxon>Neopterygii</taxon>
        <taxon>Teleostei</taxon>
        <taxon>Anguilliformes</taxon>
        <taxon>Anguillidae</taxon>
        <taxon>Anguilla</taxon>
    </lineage>
</organism>
<reference evidence="1" key="1">
    <citation type="submission" date="2014-11" db="EMBL/GenBank/DDBJ databases">
        <authorList>
            <person name="Amaro Gonzalez C."/>
        </authorList>
    </citation>
    <scope>NUCLEOTIDE SEQUENCE</scope>
</reference>
<protein>
    <submittedName>
        <fullName evidence="1">Uncharacterized protein</fullName>
    </submittedName>
</protein>
<sequence length="30" mass="3521">MDRSAGPQHFCHHHCAGIDIWEYLFGEFCL</sequence>
<reference evidence="1" key="2">
    <citation type="journal article" date="2015" name="Fish Shellfish Immunol.">
        <title>Early steps in the European eel (Anguilla anguilla)-Vibrio vulnificus interaction in the gills: Role of the RtxA13 toxin.</title>
        <authorList>
            <person name="Callol A."/>
            <person name="Pajuelo D."/>
            <person name="Ebbesson L."/>
            <person name="Teles M."/>
            <person name="MacKenzie S."/>
            <person name="Amaro C."/>
        </authorList>
    </citation>
    <scope>NUCLEOTIDE SEQUENCE</scope>
</reference>
<proteinExistence type="predicted"/>
<dbReference type="AlphaFoldDB" id="A0A0E9XTD6"/>